<organism evidence="1">
    <name type="scientific">Woronichinia naegeliana WA131</name>
    <dbReference type="NCBI Taxonomy" id="2824559"/>
    <lineage>
        <taxon>Bacteria</taxon>
        <taxon>Bacillati</taxon>
        <taxon>Cyanobacteriota</taxon>
        <taxon>Cyanophyceae</taxon>
        <taxon>Synechococcales</taxon>
        <taxon>Coelosphaeriaceae</taxon>
        <taxon>Woronichinia</taxon>
    </lineage>
</organism>
<proteinExistence type="predicted"/>
<name>A0A977KTI6_9CYAN</name>
<dbReference type="KEGG" id="wna:KA717_21510"/>
<sequence>MFITELQPILKELVHQPLAFAGGFFSGLLRVKLTEDPLKSWLEKQGVTDFSSQDIDRSNDNRPQTISID</sequence>
<dbReference type="EMBL" id="CP073041">
    <property type="protein sequence ID" value="UXE58611.1"/>
    <property type="molecule type" value="Genomic_DNA"/>
</dbReference>
<dbReference type="Proteomes" id="UP001065613">
    <property type="component" value="Chromosome"/>
</dbReference>
<evidence type="ECO:0000313" key="1">
    <source>
        <dbReference type="EMBL" id="UXE58611.1"/>
    </source>
</evidence>
<accession>A0A977KTI6</accession>
<reference evidence="1" key="1">
    <citation type="submission" date="2021-04" db="EMBL/GenBank/DDBJ databases">
        <title>Genome sequence of Woronichinia naegeliana from Washington state freshwater lake bloom.</title>
        <authorList>
            <person name="Dreher T.W."/>
        </authorList>
    </citation>
    <scope>NUCLEOTIDE SEQUENCE</scope>
    <source>
        <strain evidence="1">WA131</strain>
    </source>
</reference>
<dbReference type="PANTHER" id="PTHR35996">
    <property type="entry name" value="OSJNBA0038O10.25 PROTEIN"/>
    <property type="match status" value="1"/>
</dbReference>
<dbReference type="PANTHER" id="PTHR35996:SF1">
    <property type="entry name" value="OS04G0528100 PROTEIN"/>
    <property type="match status" value="1"/>
</dbReference>
<dbReference type="Pfam" id="PF26369">
    <property type="entry name" value="UPF0426"/>
    <property type="match status" value="1"/>
</dbReference>
<dbReference type="AlphaFoldDB" id="A0A977KTI6"/>
<protein>
    <submittedName>
        <fullName evidence="1">Uncharacterized protein</fullName>
    </submittedName>
</protein>
<dbReference type="InterPro" id="IPR040278">
    <property type="entry name" value="UPF0426"/>
</dbReference>
<gene>
    <name evidence="1" type="ORF">KA717_21510</name>
</gene>